<evidence type="ECO:0000256" key="1">
    <source>
        <dbReference type="ARBA" id="ARBA00006096"/>
    </source>
</evidence>
<evidence type="ECO:0000313" key="4">
    <source>
        <dbReference type="Proteomes" id="UP000245293"/>
    </source>
</evidence>
<evidence type="ECO:0000313" key="3">
    <source>
        <dbReference type="EMBL" id="PWG17577.1"/>
    </source>
</evidence>
<name>A0A2V1P875_9RHOB</name>
<dbReference type="EMBL" id="QETF01000004">
    <property type="protein sequence ID" value="PWG17577.1"/>
    <property type="molecule type" value="Genomic_DNA"/>
</dbReference>
<sequence length="497" mass="53364">MMARMTRRGLLGGLVATAGGAAWAGPVATSLRPRLRPGPVATGEMPRLRPDLDTLIARAQLGGVVGVEMRDLETGETLLSNAAGTDLPPASVTKALTSLYALRQLGGAYRFSTRVLATGPIEAGLVQGDLILAGGGDPTLNTDHLAEMTEALAAQGITGISGRLLCWGGALPHIEEIEPGQLDHLGYNPAVSGLNLNFNRVHFQWARAGGDYEITMDARTERYRPDVAMSRVRLSSRSLPVYAYEGPDEWTVARSALGDGGARWLPVRRPALYAGDVFRTLAGGQGLRLPEPVEIDTLPDSGTELLRHDSATLRAILGDMMRYSTNLTAEVCGLAATRARLGRPVGLHTSAAGMSTWLRQTYGIGARFADHSGLSDASRISAADMVKVLAAEGAESDLRPLLKQIPMLDSERQRIEEYPVAVAAKTGTLNFVSTLAGIATAPDGRDYAFAIFTANLDRREAAKRVNDEVPEGSIAWNRRSRRLQQEILQRWGLTRRG</sequence>
<dbReference type="InterPro" id="IPR012338">
    <property type="entry name" value="Beta-lactam/transpept-like"/>
</dbReference>
<keyword evidence="4" id="KW-1185">Reference proteome</keyword>
<reference evidence="4" key="1">
    <citation type="submission" date="2018-05" db="EMBL/GenBank/DDBJ databases">
        <authorList>
            <person name="Du Z."/>
            <person name="Wang X."/>
        </authorList>
    </citation>
    <scope>NUCLEOTIDE SEQUENCE [LARGE SCALE GENOMIC DNA]</scope>
    <source>
        <strain evidence="4">WDS4C29</strain>
    </source>
</reference>
<dbReference type="RefSeq" id="WP_109387223.1">
    <property type="nucleotide sequence ID" value="NZ_QETF01000004.1"/>
</dbReference>
<dbReference type="SUPFAM" id="SSF56601">
    <property type="entry name" value="beta-lactamase/transpeptidase-like"/>
    <property type="match status" value="1"/>
</dbReference>
<dbReference type="GO" id="GO:0004185">
    <property type="term" value="F:serine-type carboxypeptidase activity"/>
    <property type="evidence" value="ECO:0007669"/>
    <property type="project" value="InterPro"/>
</dbReference>
<dbReference type="PROSITE" id="PS51318">
    <property type="entry name" value="TAT"/>
    <property type="match status" value="1"/>
</dbReference>
<dbReference type="OrthoDB" id="5372081at2"/>
<keyword evidence="2" id="KW-0378">Hydrolase</keyword>
<dbReference type="NCBIfam" id="TIGR00666">
    <property type="entry name" value="PBP4"/>
    <property type="match status" value="1"/>
</dbReference>
<organism evidence="3 4">
    <name type="scientific">Salibaculum griseiflavum</name>
    <dbReference type="NCBI Taxonomy" id="1914409"/>
    <lineage>
        <taxon>Bacteria</taxon>
        <taxon>Pseudomonadati</taxon>
        <taxon>Pseudomonadota</taxon>
        <taxon>Alphaproteobacteria</taxon>
        <taxon>Rhodobacterales</taxon>
        <taxon>Roseobacteraceae</taxon>
        <taxon>Salibaculum</taxon>
    </lineage>
</organism>
<dbReference type="InterPro" id="IPR000667">
    <property type="entry name" value="Peptidase_S13"/>
</dbReference>
<evidence type="ECO:0000256" key="2">
    <source>
        <dbReference type="ARBA" id="ARBA00022801"/>
    </source>
</evidence>
<accession>A0A2V1P875</accession>
<dbReference type="PANTHER" id="PTHR30023:SF0">
    <property type="entry name" value="PENICILLIN-SENSITIVE CARBOXYPEPTIDASE A"/>
    <property type="match status" value="1"/>
</dbReference>
<protein>
    <submittedName>
        <fullName evidence="3">D-alanyl-D-alanine carboxypeptidase/D-alanyl-D-alanine-endopeptidase</fullName>
    </submittedName>
</protein>
<dbReference type="PANTHER" id="PTHR30023">
    <property type="entry name" value="D-ALANYL-D-ALANINE CARBOXYPEPTIDASE"/>
    <property type="match status" value="1"/>
</dbReference>
<dbReference type="PRINTS" id="PR00922">
    <property type="entry name" value="DADACBPTASE3"/>
</dbReference>
<dbReference type="Proteomes" id="UP000245293">
    <property type="component" value="Unassembled WGS sequence"/>
</dbReference>
<dbReference type="GO" id="GO:0006508">
    <property type="term" value="P:proteolysis"/>
    <property type="evidence" value="ECO:0007669"/>
    <property type="project" value="InterPro"/>
</dbReference>
<dbReference type="Gene3D" id="3.50.80.20">
    <property type="entry name" value="D-Ala-D-Ala carboxypeptidase C, peptidase S13"/>
    <property type="match status" value="1"/>
</dbReference>
<comment type="similarity">
    <text evidence="1">Belongs to the peptidase S13 family.</text>
</comment>
<comment type="caution">
    <text evidence="3">The sequence shown here is derived from an EMBL/GenBank/DDBJ whole genome shotgun (WGS) entry which is preliminary data.</text>
</comment>
<dbReference type="Gene3D" id="3.40.710.10">
    <property type="entry name" value="DD-peptidase/beta-lactamase superfamily"/>
    <property type="match status" value="2"/>
</dbReference>
<keyword evidence="3" id="KW-0645">Protease</keyword>
<dbReference type="Pfam" id="PF02113">
    <property type="entry name" value="Peptidase_S13"/>
    <property type="match status" value="1"/>
</dbReference>
<dbReference type="GO" id="GO:0000270">
    <property type="term" value="P:peptidoglycan metabolic process"/>
    <property type="evidence" value="ECO:0007669"/>
    <property type="project" value="TreeGrafter"/>
</dbReference>
<dbReference type="AlphaFoldDB" id="A0A2V1P875"/>
<dbReference type="InterPro" id="IPR006311">
    <property type="entry name" value="TAT_signal"/>
</dbReference>
<proteinExistence type="inferred from homology"/>
<gene>
    <name evidence="3" type="primary">dacB</name>
    <name evidence="3" type="ORF">DFK10_04960</name>
</gene>
<keyword evidence="3" id="KW-0121">Carboxypeptidase</keyword>